<sequence>MAEQTLRSNYACVVGGAGPAGMGFLFNAYKTGALASLARDGLLVVDAALAVGRGRLGDYHITANSVGDVFLDCLRDPALLPIFAPLAHSSAFRALQNDPHGAPMLTQVGELLAHASTLFMRYVTEHLGVEVALGTRIEKITALDDGSFQLALRSGSHTAQIDAGALVMNLGGRQNREYLNWSLAEQDLHLSHDGPTVYSSDALLSLNAAELVELFGDRVTPGTRFTVVGGSHSAFSILDNLACALDCLGLEQITLLHRAPIRLFFESVEEARAAGYGVDEGMDVCPVSGRVNRSGGLRYRAHQVGTDVLSNGVVSGTRVKVELLCLEDRSPAARERLEQCCSDDGVFVQAIGYQPCLPALRRANGEPLQVRESKGGLDSDAAGCLRDHTGRPIPGLYSFGLGSGLAANPMLGSERSFDSRIYGVWQFHNDASGRVIEALQEHLANRATQAEQASQDHSHTGIDDAPFALSALG</sequence>
<reference evidence="2" key="2">
    <citation type="submission" date="2019-06" db="EMBL/GenBank/DDBJ databases">
        <title>AzeR, a transcriptional regulator that responds to azelaic acid in Pseudomonas nitroreducens.</title>
        <authorList>
            <person name="Bez C."/>
            <person name="Javvadi S.G."/>
            <person name="Bertani I."/>
            <person name="Devescovi G."/>
            <person name="Studholme D.J."/>
            <person name="Geller A."/>
            <person name="Levy A."/>
            <person name="Venturi V."/>
        </authorList>
    </citation>
    <scope>NUCLEOTIDE SEQUENCE [LARGE SCALE GENOMIC DNA]</scope>
    <source>
        <strain evidence="2">DSM 9128</strain>
    </source>
</reference>
<comment type="caution">
    <text evidence="1">The sequence shown here is derived from an EMBL/GenBank/DDBJ whole genome shotgun (WGS) entry which is preliminary data.</text>
</comment>
<dbReference type="RefSeq" id="WP_138213719.1">
    <property type="nucleotide sequence ID" value="NZ_VASG01000003.1"/>
</dbReference>
<organism evidence="1 2">
    <name type="scientific">Pseudomonas nitroreducens</name>
    <dbReference type="NCBI Taxonomy" id="46680"/>
    <lineage>
        <taxon>Bacteria</taxon>
        <taxon>Pseudomonadati</taxon>
        <taxon>Pseudomonadota</taxon>
        <taxon>Gammaproteobacteria</taxon>
        <taxon>Pseudomonadales</taxon>
        <taxon>Pseudomonadaceae</taxon>
        <taxon>Pseudomonas</taxon>
    </lineage>
</organism>
<reference evidence="1 2" key="1">
    <citation type="submission" date="2019-05" db="EMBL/GenBank/DDBJ databases">
        <authorList>
            <person name="Moore K."/>
            <person name="O'Neill P."/>
            <person name="Farbos A."/>
            <person name="Studholme D.J."/>
        </authorList>
    </citation>
    <scope>NUCLEOTIDE SEQUENCE [LARGE SCALE GENOMIC DNA]</scope>
    <source>
        <strain evidence="1 2">DSM 9128</strain>
    </source>
</reference>
<dbReference type="EMBL" id="VASG01000003">
    <property type="protein sequence ID" value="TLP74603.1"/>
    <property type="molecule type" value="Genomic_DNA"/>
</dbReference>
<protein>
    <recommendedName>
        <fullName evidence="3">Pyridine nucleotide-disulfide oxidoreductase</fullName>
    </recommendedName>
</protein>
<evidence type="ECO:0008006" key="3">
    <source>
        <dbReference type="Google" id="ProtNLM"/>
    </source>
</evidence>
<proteinExistence type="predicted"/>
<evidence type="ECO:0000313" key="2">
    <source>
        <dbReference type="Proteomes" id="UP000307510"/>
    </source>
</evidence>
<dbReference type="InterPro" id="IPR036188">
    <property type="entry name" value="FAD/NAD-bd_sf"/>
</dbReference>
<name>A0A5R9A7E3_PSENT</name>
<evidence type="ECO:0000313" key="1">
    <source>
        <dbReference type="EMBL" id="TLP74603.1"/>
    </source>
</evidence>
<accession>A0A5R9A7E3</accession>
<dbReference type="AlphaFoldDB" id="A0A5R9A7E3"/>
<dbReference type="Gene3D" id="3.50.50.60">
    <property type="entry name" value="FAD/NAD(P)-binding domain"/>
    <property type="match status" value="1"/>
</dbReference>
<dbReference type="Proteomes" id="UP000307510">
    <property type="component" value="Unassembled WGS sequence"/>
</dbReference>
<gene>
    <name evidence="1" type="ORF">FEA48_10300</name>
</gene>
<dbReference type="SUPFAM" id="SSF51905">
    <property type="entry name" value="FAD/NAD(P)-binding domain"/>
    <property type="match status" value="1"/>
</dbReference>